<evidence type="ECO:0000313" key="1">
    <source>
        <dbReference type="EMBL" id="ELR71717.1"/>
    </source>
</evidence>
<dbReference type="STRING" id="1237149.C900_02302"/>
<dbReference type="RefSeq" id="WP_009579696.1">
    <property type="nucleotide sequence ID" value="NZ_AMZN01000033.1"/>
</dbReference>
<comment type="caution">
    <text evidence="1">The sequence shown here is derived from an EMBL/GenBank/DDBJ whole genome shotgun (WGS) entry which is preliminary data.</text>
</comment>
<organism evidence="1 2">
    <name type="scientific">Fulvivirga imtechensis AK7</name>
    <dbReference type="NCBI Taxonomy" id="1237149"/>
    <lineage>
        <taxon>Bacteria</taxon>
        <taxon>Pseudomonadati</taxon>
        <taxon>Bacteroidota</taxon>
        <taxon>Cytophagia</taxon>
        <taxon>Cytophagales</taxon>
        <taxon>Fulvivirgaceae</taxon>
        <taxon>Fulvivirga</taxon>
    </lineage>
</organism>
<evidence type="ECO:0000313" key="2">
    <source>
        <dbReference type="Proteomes" id="UP000011135"/>
    </source>
</evidence>
<name>L8JWY8_9BACT</name>
<gene>
    <name evidence="1" type="ORF">C900_02302</name>
</gene>
<proteinExistence type="predicted"/>
<keyword evidence="2" id="KW-1185">Reference proteome</keyword>
<dbReference type="EMBL" id="AMZN01000033">
    <property type="protein sequence ID" value="ELR71717.1"/>
    <property type="molecule type" value="Genomic_DNA"/>
</dbReference>
<dbReference type="AlphaFoldDB" id="L8JWY8"/>
<sequence length="53" mass="6416">MTKSELTEVEKKNREEAAQLFYRTLSINHPHVTLDMCYEIYDKIIEENKKEKK</sequence>
<reference evidence="1 2" key="1">
    <citation type="submission" date="2012-12" db="EMBL/GenBank/DDBJ databases">
        <title>Genome assembly of Fulvivirga imtechensis AK7.</title>
        <authorList>
            <person name="Nupur N."/>
            <person name="Khatri I."/>
            <person name="Kumar R."/>
            <person name="Subramanian S."/>
            <person name="Pinnaka A."/>
        </authorList>
    </citation>
    <scope>NUCLEOTIDE SEQUENCE [LARGE SCALE GENOMIC DNA]</scope>
    <source>
        <strain evidence="1 2">AK7</strain>
    </source>
</reference>
<dbReference type="Proteomes" id="UP000011135">
    <property type="component" value="Unassembled WGS sequence"/>
</dbReference>
<protein>
    <submittedName>
        <fullName evidence="1">Uncharacterized protein</fullName>
    </submittedName>
</protein>
<accession>L8JWY8</accession>